<dbReference type="KEGG" id="nga:Ngar_c12390"/>
<evidence type="ECO:0000313" key="3">
    <source>
        <dbReference type="Proteomes" id="UP000008037"/>
    </source>
</evidence>
<dbReference type="RefSeq" id="WP_015018716.1">
    <property type="nucleotide sequence ID" value="NC_018719.1"/>
</dbReference>
<evidence type="ECO:0000313" key="2">
    <source>
        <dbReference type="EMBL" id="AFU58179.1"/>
    </source>
</evidence>
<dbReference type="Proteomes" id="UP000008037">
    <property type="component" value="Chromosome"/>
</dbReference>
<evidence type="ECO:0000256" key="1">
    <source>
        <dbReference type="SAM" id="MobiDB-lite"/>
    </source>
</evidence>
<dbReference type="SUPFAM" id="SSF56235">
    <property type="entry name" value="N-terminal nucleophile aminohydrolases (Ntn hydrolases)"/>
    <property type="match status" value="1"/>
</dbReference>
<reference evidence="2 3" key="1">
    <citation type="journal article" date="2012" name="Environ. Microbiol.">
        <title>The genome of the ammonia-oxidizing Candidatus Nitrososphaera gargensis: insights into metabolic versatility and environmental adaptations.</title>
        <authorList>
            <person name="Spang A."/>
            <person name="Poehlein A."/>
            <person name="Offre P."/>
            <person name="Zumbragel S."/>
            <person name="Haider S."/>
            <person name="Rychlik N."/>
            <person name="Nowka B."/>
            <person name="Schmeisser C."/>
            <person name="Lebedeva E.V."/>
            <person name="Rattei T."/>
            <person name="Bohm C."/>
            <person name="Schmid M."/>
            <person name="Galushko A."/>
            <person name="Hatzenpichler R."/>
            <person name="Weinmaier T."/>
            <person name="Daniel R."/>
            <person name="Schleper C."/>
            <person name="Spieck E."/>
            <person name="Streit W."/>
            <person name="Wagner M."/>
        </authorList>
    </citation>
    <scope>NUCLEOTIDE SEQUENCE [LARGE SCALE GENOMIC DNA]</scope>
    <source>
        <strain evidence="3">Ga9.2</strain>
    </source>
</reference>
<dbReference type="InParanoid" id="K0IMT4"/>
<feature type="region of interest" description="Disordered" evidence="1">
    <location>
        <begin position="311"/>
        <end position="337"/>
    </location>
</feature>
<dbReference type="InterPro" id="IPR029055">
    <property type="entry name" value="Ntn_hydrolases_N"/>
</dbReference>
<sequence length="337" mass="38795">MEQVRFPMIPRFPENVPYYNKDEFIRHLHKLQPTMTICIAAICEDWDGAFPRIVFCADRLVTALIQYESGQTKITRLTPYCFALSSTNNSQVSDMILENVREKLENETKHLKIKEITEMVKAELINVKNTSIEEDVLAKYNLTAKKVNIDPAEFADRAMNEVSRYRYPLVFECVILGFDSPTEAHLYTIEQDGKYYLWDSPGFAYAGSGGFLAFLQIAKSRHTKQDPVSRTISLVYFAKKVSEMAEGVGKKTTDLFVLYPHWDDPNKMGDPDTALYLLYNPNRQALLSTLDKAFEDIQKFEEQKIEEISHLIDEALTPKEEAKSDDEQAEKKDDEEK</sequence>
<organism evidence="2 3">
    <name type="scientific">Nitrososphaera gargensis (strain Ga9.2)</name>
    <dbReference type="NCBI Taxonomy" id="1237085"/>
    <lineage>
        <taxon>Archaea</taxon>
        <taxon>Nitrososphaerota</taxon>
        <taxon>Nitrososphaeria</taxon>
        <taxon>Nitrososphaerales</taxon>
        <taxon>Nitrososphaeraceae</taxon>
        <taxon>Nitrososphaera</taxon>
    </lineage>
</organism>
<name>K0IMT4_NITGG</name>
<dbReference type="HOGENOM" id="CLU_822875_0_0_2"/>
<dbReference type="BioCyc" id="CNIT1237085:G1324-1237-MONOMER"/>
<dbReference type="EMBL" id="CP002408">
    <property type="protein sequence ID" value="AFU58179.1"/>
    <property type="molecule type" value="Genomic_DNA"/>
</dbReference>
<dbReference type="GeneID" id="13797498"/>
<protein>
    <submittedName>
        <fullName evidence="2">Uncharacterized protein</fullName>
    </submittedName>
</protein>
<accession>K0IMT4</accession>
<dbReference type="Gene3D" id="3.60.20.10">
    <property type="entry name" value="Glutamine Phosphoribosylpyrophosphate, subunit 1, domain 1"/>
    <property type="match status" value="1"/>
</dbReference>
<keyword evidence="3" id="KW-1185">Reference proteome</keyword>
<proteinExistence type="predicted"/>
<gene>
    <name evidence="2" type="ordered locus">Ngar_c12390</name>
</gene>
<dbReference type="AlphaFoldDB" id="K0IMT4"/>